<dbReference type="InterPro" id="IPR017735">
    <property type="entry name" value="T6SS_FHA"/>
</dbReference>
<dbReference type="SUPFAM" id="SSF49879">
    <property type="entry name" value="SMAD/FHA domain"/>
    <property type="match status" value="1"/>
</dbReference>
<proteinExistence type="predicted"/>
<dbReference type="PROSITE" id="PS50006">
    <property type="entry name" value="FHA_DOMAIN"/>
    <property type="match status" value="1"/>
</dbReference>
<dbReference type="InterPro" id="IPR008984">
    <property type="entry name" value="SMAD_FHA_dom_sf"/>
</dbReference>
<dbReference type="InterPro" id="IPR000253">
    <property type="entry name" value="FHA_dom"/>
</dbReference>
<evidence type="ECO:0000256" key="1">
    <source>
        <dbReference type="SAM" id="MobiDB-lite"/>
    </source>
</evidence>
<dbReference type="AlphaFoldDB" id="A0A6J5G6H0"/>
<name>A0A6J5G6H0_9BURK</name>
<feature type="compositionally biased region" description="Low complexity" evidence="1">
    <location>
        <begin position="211"/>
        <end position="221"/>
    </location>
</feature>
<gene>
    <name evidence="3" type="ORF">LMG28688_03346</name>
</gene>
<dbReference type="SMART" id="SM00240">
    <property type="entry name" value="FHA"/>
    <property type="match status" value="1"/>
</dbReference>
<evidence type="ECO:0000313" key="3">
    <source>
        <dbReference type="EMBL" id="CAB3791652.1"/>
    </source>
</evidence>
<feature type="domain" description="FHA" evidence="2">
    <location>
        <begin position="33"/>
        <end position="83"/>
    </location>
</feature>
<protein>
    <recommendedName>
        <fullName evidence="2">FHA domain-containing protein</fullName>
    </recommendedName>
</protein>
<accession>A0A6J5G6H0</accession>
<dbReference type="RefSeq" id="WP_246282296.1">
    <property type="nucleotide sequence ID" value="NZ_CADIKL010000015.1"/>
</dbReference>
<feature type="compositionally biased region" description="Low complexity" evidence="1">
    <location>
        <begin position="382"/>
        <end position="400"/>
    </location>
</feature>
<dbReference type="Pfam" id="PF20232">
    <property type="entry name" value="T6SS_FHA_C"/>
    <property type="match status" value="1"/>
</dbReference>
<organism evidence="3 4">
    <name type="scientific">Paraburkholderia caffeinitolerans</name>
    <dbReference type="NCBI Taxonomy" id="1723730"/>
    <lineage>
        <taxon>Bacteria</taxon>
        <taxon>Pseudomonadati</taxon>
        <taxon>Pseudomonadota</taxon>
        <taxon>Betaproteobacteria</taxon>
        <taxon>Burkholderiales</taxon>
        <taxon>Burkholderiaceae</taxon>
        <taxon>Paraburkholderia</taxon>
    </lineage>
</organism>
<feature type="compositionally biased region" description="Pro residues" evidence="1">
    <location>
        <begin position="401"/>
        <end position="413"/>
    </location>
</feature>
<feature type="region of interest" description="Disordered" evidence="1">
    <location>
        <begin position="355"/>
        <end position="422"/>
    </location>
</feature>
<dbReference type="NCBIfam" id="TIGR03354">
    <property type="entry name" value="VI_FHA"/>
    <property type="match status" value="1"/>
</dbReference>
<dbReference type="Gene3D" id="2.60.200.20">
    <property type="match status" value="1"/>
</dbReference>
<keyword evidence="4" id="KW-1185">Reference proteome</keyword>
<sequence length="631" mass="64592">MQLTNPILTLRVAKYNEEPLAEPIAVRFGPDGGTIGRATTCTLVLPDQQRAISRVHARVECRGGEYLLCDLGANPSVLNQRALGGTREARLAHGDQLMIGAYLLEVELAEATAQQEARPFGHDPLAGVQVLRGGPLAEGAALPDNPFAPGASSYMGGVGGTGGTGSMSGMGGVGAGGLDALGAALGAGERVAAQPGFAGSEGDHVSPESQALAPPTLAPAAFGSAGGIPDDYDPLADVHGAATPGVATPGAFSQHAAPAMTPVAPPMPAPAFAPSQAFAAMPGAADPLGLGAQGPTGLPASLLGDAGPLGATPFDDLFAPAAPANPAVSGSFAPQASQPPQAHQMLPSVTQIFAPATPATTTPPELPLPVQAKAEEPPEPQEQPQQQPQQQQPQQAAPAVAPIPAPAPAPAAPAAPTAPASPQDEAVLAALLEGLGLEPGRVPNLPAADLARLAGTMLRDSLRGTMSVLRARSMTKREARLDTTLIVARDNNPLKFFPDVDSALAQMLTGRAQGYLPPAEAVARAFVDIESHELAVLVGMRAALAHVLARFDPATLEAQLSEQGVLDRVLSNRKAKLWDRFVELRAGIAREAEDDFQKLFGKAFNDAYEAQVDALQRAREDAKKKSETGSA</sequence>
<evidence type="ECO:0000313" key="4">
    <source>
        <dbReference type="Proteomes" id="UP000494119"/>
    </source>
</evidence>
<reference evidence="3 4" key="1">
    <citation type="submission" date="2020-04" db="EMBL/GenBank/DDBJ databases">
        <authorList>
            <person name="De Canck E."/>
        </authorList>
    </citation>
    <scope>NUCLEOTIDE SEQUENCE [LARGE SCALE GENOMIC DNA]</scope>
    <source>
        <strain evidence="3 4">LMG 28688</strain>
    </source>
</reference>
<dbReference type="EMBL" id="CADIKL010000015">
    <property type="protein sequence ID" value="CAB3791652.1"/>
    <property type="molecule type" value="Genomic_DNA"/>
</dbReference>
<dbReference type="Pfam" id="PF00498">
    <property type="entry name" value="FHA"/>
    <property type="match status" value="1"/>
</dbReference>
<dbReference type="CDD" id="cd00060">
    <property type="entry name" value="FHA"/>
    <property type="match status" value="1"/>
</dbReference>
<dbReference type="InterPro" id="IPR046883">
    <property type="entry name" value="T6SS_FHA_C"/>
</dbReference>
<feature type="region of interest" description="Disordered" evidence="1">
    <location>
        <begin position="194"/>
        <end position="225"/>
    </location>
</feature>
<dbReference type="Proteomes" id="UP000494119">
    <property type="component" value="Unassembled WGS sequence"/>
</dbReference>
<evidence type="ECO:0000259" key="2">
    <source>
        <dbReference type="PROSITE" id="PS50006"/>
    </source>
</evidence>